<evidence type="ECO:0000256" key="3">
    <source>
        <dbReference type="ARBA" id="ARBA00022692"/>
    </source>
</evidence>
<keyword evidence="10" id="KW-0067">ATP-binding</keyword>
<evidence type="ECO:0000259" key="8">
    <source>
        <dbReference type="Pfam" id="PF02687"/>
    </source>
</evidence>
<evidence type="ECO:0000256" key="6">
    <source>
        <dbReference type="ARBA" id="ARBA00038076"/>
    </source>
</evidence>
<evidence type="ECO:0000256" key="1">
    <source>
        <dbReference type="ARBA" id="ARBA00004651"/>
    </source>
</evidence>
<keyword evidence="2" id="KW-1003">Cell membrane</keyword>
<comment type="subcellular location">
    <subcellularLocation>
        <location evidence="1">Cell membrane</location>
        <topology evidence="1">Multi-pass membrane protein</topology>
    </subcellularLocation>
</comment>
<feature type="transmembrane region" description="Helical" evidence="7">
    <location>
        <begin position="272"/>
        <end position="305"/>
    </location>
</feature>
<evidence type="ECO:0000256" key="7">
    <source>
        <dbReference type="SAM" id="Phobius"/>
    </source>
</evidence>
<comment type="similarity">
    <text evidence="6">Belongs to the ABC-4 integral membrane protein family.</text>
</comment>
<dbReference type="PANTHER" id="PTHR30572">
    <property type="entry name" value="MEMBRANE COMPONENT OF TRANSPORTER-RELATED"/>
    <property type="match status" value="1"/>
</dbReference>
<keyword evidence="3 7" id="KW-0812">Transmembrane</keyword>
<protein>
    <submittedName>
        <fullName evidence="10">Macrolide export ATP-binding/permease protein MacB</fullName>
    </submittedName>
</protein>
<feature type="transmembrane region" description="Helical" evidence="7">
    <location>
        <begin position="364"/>
        <end position="384"/>
    </location>
</feature>
<dbReference type="InterPro" id="IPR025857">
    <property type="entry name" value="MacB_PCD"/>
</dbReference>
<feature type="transmembrane region" description="Helical" evidence="7">
    <location>
        <begin position="20"/>
        <end position="46"/>
    </location>
</feature>
<keyword evidence="4 7" id="KW-1133">Transmembrane helix</keyword>
<evidence type="ECO:0000313" key="11">
    <source>
        <dbReference type="Proteomes" id="UP000034448"/>
    </source>
</evidence>
<organism evidence="10 11">
    <name type="scientific">Candidatus Daviesbacteria bacterium GW2011_GWA1_36_8</name>
    <dbReference type="NCBI Taxonomy" id="1618417"/>
    <lineage>
        <taxon>Bacteria</taxon>
        <taxon>Candidatus Daviesiibacteriota</taxon>
    </lineage>
</organism>
<feature type="transmembrane region" description="Helical" evidence="7">
    <location>
        <begin position="328"/>
        <end position="358"/>
    </location>
</feature>
<dbReference type="AlphaFoldDB" id="A0A0G0FPY4"/>
<comment type="caution">
    <text evidence="10">The sequence shown here is derived from an EMBL/GenBank/DDBJ whole genome shotgun (WGS) entry which is preliminary data.</text>
</comment>
<dbReference type="Pfam" id="PF12704">
    <property type="entry name" value="MacB_PCD"/>
    <property type="match status" value="1"/>
</dbReference>
<dbReference type="GO" id="GO:0005886">
    <property type="term" value="C:plasma membrane"/>
    <property type="evidence" value="ECO:0007669"/>
    <property type="project" value="UniProtKB-SubCell"/>
</dbReference>
<keyword evidence="5 7" id="KW-0472">Membrane</keyword>
<gene>
    <name evidence="10" type="ORF">US28_C0009G0024</name>
</gene>
<evidence type="ECO:0000313" key="10">
    <source>
        <dbReference type="EMBL" id="KKQ15845.1"/>
    </source>
</evidence>
<dbReference type="InterPro" id="IPR050250">
    <property type="entry name" value="Macrolide_Exporter_MacB"/>
</dbReference>
<evidence type="ECO:0000256" key="2">
    <source>
        <dbReference type="ARBA" id="ARBA00022475"/>
    </source>
</evidence>
<dbReference type="InterPro" id="IPR003838">
    <property type="entry name" value="ABC3_permease_C"/>
</dbReference>
<dbReference type="PANTHER" id="PTHR30572:SF4">
    <property type="entry name" value="ABC TRANSPORTER PERMEASE YTRF"/>
    <property type="match status" value="1"/>
</dbReference>
<evidence type="ECO:0000256" key="5">
    <source>
        <dbReference type="ARBA" id="ARBA00023136"/>
    </source>
</evidence>
<keyword evidence="10" id="KW-0547">Nucleotide-binding</keyword>
<evidence type="ECO:0000256" key="4">
    <source>
        <dbReference type="ARBA" id="ARBA00022989"/>
    </source>
</evidence>
<feature type="domain" description="MacB-like periplasmic core" evidence="9">
    <location>
        <begin position="22"/>
        <end position="247"/>
    </location>
</feature>
<proteinExistence type="inferred from homology"/>
<reference evidence="10 11" key="1">
    <citation type="journal article" date="2015" name="Nature">
        <title>rRNA introns, odd ribosomes, and small enigmatic genomes across a large radiation of phyla.</title>
        <authorList>
            <person name="Brown C.T."/>
            <person name="Hug L.A."/>
            <person name="Thomas B.C."/>
            <person name="Sharon I."/>
            <person name="Castelle C.J."/>
            <person name="Singh A."/>
            <person name="Wilkins M.J."/>
            <person name="Williams K.H."/>
            <person name="Banfield J.F."/>
        </authorList>
    </citation>
    <scope>NUCLEOTIDE SEQUENCE [LARGE SCALE GENOMIC DNA]</scope>
</reference>
<sequence length="401" mass="43855">MRAFTYLLKQCIEDFRRNLLRTFLTSLGILIGVSSIILLIAVGLGLKEFINNQFESLGSNILIVLPGSIFQEGGLQAGQNIGGVQFDEEDYRRLKKMEGIEYIAPAFIKTVTITGEGVSETGDLYATTEEIFPMRNLTLLTGGYFTAGDITKRSKKAVLGPKIAEKLFGKSEYALHKSVKIENLNFKVIGILESKGGGGLGGPDFDSFVYVPYKTAWSINKAKDFYAITVKATDIKFLPQLKQNIKDVLLKKYEENDFSVAEQEEIQSAVSVIFSVINLVLIAIAGISLIVGGIGIMNIMYVSVFERFHEIGIRRAVGATKKNILSQFLLESVILSLTGGILGLLLSFLITLIVSRYFPVKINIIAISVSLISSAAIGIIFGVIPAKTASNLSPVEAIRYE</sequence>
<feature type="domain" description="ABC3 transporter permease C-terminal" evidence="8">
    <location>
        <begin position="283"/>
        <end position="394"/>
    </location>
</feature>
<dbReference type="Pfam" id="PF02687">
    <property type="entry name" value="FtsX"/>
    <property type="match status" value="1"/>
</dbReference>
<dbReference type="EMBL" id="LBSJ01000009">
    <property type="protein sequence ID" value="KKQ15845.1"/>
    <property type="molecule type" value="Genomic_DNA"/>
</dbReference>
<dbReference type="GO" id="GO:0022857">
    <property type="term" value="F:transmembrane transporter activity"/>
    <property type="evidence" value="ECO:0007669"/>
    <property type="project" value="TreeGrafter"/>
</dbReference>
<dbReference type="GO" id="GO:0005524">
    <property type="term" value="F:ATP binding"/>
    <property type="evidence" value="ECO:0007669"/>
    <property type="project" value="UniProtKB-KW"/>
</dbReference>
<evidence type="ECO:0000259" key="9">
    <source>
        <dbReference type="Pfam" id="PF12704"/>
    </source>
</evidence>
<dbReference type="Proteomes" id="UP000034448">
    <property type="component" value="Unassembled WGS sequence"/>
</dbReference>
<accession>A0A0G0FPY4</accession>
<name>A0A0G0FPY4_9BACT</name>